<dbReference type="Proteomes" id="UP000001683">
    <property type="component" value="Chromosome"/>
</dbReference>
<feature type="transmembrane region" description="Helical" evidence="8">
    <location>
        <begin position="308"/>
        <end position="327"/>
    </location>
</feature>
<keyword evidence="3" id="KW-1003">Cell membrane</keyword>
<dbReference type="InterPro" id="IPR003352">
    <property type="entry name" value="PTS_EIIC"/>
</dbReference>
<comment type="subcellular location">
    <subcellularLocation>
        <location evidence="1">Cell membrane</location>
        <topology evidence="1">Multi-pass membrane protein</topology>
    </subcellularLocation>
</comment>
<proteinExistence type="predicted"/>
<dbReference type="InParanoid" id="B2A7K6"/>
<dbReference type="EMBL" id="CP001034">
    <property type="protein sequence ID" value="ACB85715.1"/>
    <property type="molecule type" value="Genomic_DNA"/>
</dbReference>
<dbReference type="STRING" id="457570.Nther_2149"/>
<feature type="domain" description="Phosphotransferase system EIIC" evidence="9">
    <location>
        <begin position="26"/>
        <end position="344"/>
    </location>
</feature>
<dbReference type="eggNOG" id="COG3641">
    <property type="taxonomic scope" value="Bacteria"/>
</dbReference>
<keyword evidence="2" id="KW-0813">Transport</keyword>
<organism evidence="10 11">
    <name type="scientific">Natranaerobius thermophilus (strain ATCC BAA-1301 / DSM 18059 / JW/NM-WN-LF)</name>
    <dbReference type="NCBI Taxonomy" id="457570"/>
    <lineage>
        <taxon>Bacteria</taxon>
        <taxon>Bacillati</taxon>
        <taxon>Bacillota</taxon>
        <taxon>Clostridia</taxon>
        <taxon>Natranaerobiales</taxon>
        <taxon>Natranaerobiaceae</taxon>
        <taxon>Natranaerobius</taxon>
    </lineage>
</organism>
<feature type="transmembrane region" description="Helical" evidence="8">
    <location>
        <begin position="93"/>
        <end position="115"/>
    </location>
</feature>
<keyword evidence="6 8" id="KW-1133">Transmembrane helix</keyword>
<keyword evidence="11" id="KW-1185">Reference proteome</keyword>
<dbReference type="AlphaFoldDB" id="B2A7K6"/>
<name>B2A7K6_NATTJ</name>
<sequence length="346" mass="35327">MTEETQQQSFLQRKNIEISLRRYGIEVLGFMAQGLFASLIIGVILNEIGVQLGITFLSETVWPIANEMTGPAIGAAVAFGLKAPPLVVFASTITGYAGADLGGPAGALIAAVLGAEFGKIVSKETKVDIVVTPAVTILVGVLAGSLVGPGVDALMRGLGVIIMEATEMQPVPMGIIVAVVIGLTLTFPISSVALTIMLDLEGLAAGAAAVGCASQMIGFAVASYKENGVGGLIAQGLGTSMLQIPNVVSKPKLLIPPTLTAAILGPMVTAVFPMYNLAMGAGMGTSGLVGQFGAIAAMEGAGMGGAAMYIQILVFHFVAPAVLAYAISQFMRKKGHIQDGDLKLPE</sequence>
<evidence type="ECO:0000256" key="2">
    <source>
        <dbReference type="ARBA" id="ARBA00022448"/>
    </source>
</evidence>
<evidence type="ECO:0000256" key="4">
    <source>
        <dbReference type="ARBA" id="ARBA00022597"/>
    </source>
</evidence>
<feature type="transmembrane region" description="Helical" evidence="8">
    <location>
        <begin position="127"/>
        <end position="151"/>
    </location>
</feature>
<keyword evidence="5 8" id="KW-0812">Transmembrane</keyword>
<feature type="transmembrane region" description="Helical" evidence="8">
    <location>
        <begin position="203"/>
        <end position="222"/>
    </location>
</feature>
<feature type="transmembrane region" description="Helical" evidence="8">
    <location>
        <begin position="259"/>
        <end position="278"/>
    </location>
</feature>
<feature type="transmembrane region" description="Helical" evidence="8">
    <location>
        <begin position="171"/>
        <end position="196"/>
    </location>
</feature>
<evidence type="ECO:0000256" key="7">
    <source>
        <dbReference type="ARBA" id="ARBA00023136"/>
    </source>
</evidence>
<feature type="transmembrane region" description="Helical" evidence="8">
    <location>
        <begin position="23"/>
        <end position="45"/>
    </location>
</feature>
<evidence type="ECO:0000256" key="8">
    <source>
        <dbReference type="SAM" id="Phobius"/>
    </source>
</evidence>
<dbReference type="GO" id="GO:0005886">
    <property type="term" value="C:plasma membrane"/>
    <property type="evidence" value="ECO:0007669"/>
    <property type="project" value="UniProtKB-SubCell"/>
</dbReference>
<evidence type="ECO:0000256" key="3">
    <source>
        <dbReference type="ARBA" id="ARBA00022475"/>
    </source>
</evidence>
<keyword evidence="7 8" id="KW-0472">Membrane</keyword>
<reference evidence="10 11" key="2">
    <citation type="journal article" date="2011" name="J. Bacteriol.">
        <title>Complete genome sequence of the anaerobic, halophilic alkalithermophile Natranaerobius thermophilus JW/NM-WN-LF.</title>
        <authorList>
            <person name="Zhao B."/>
            <person name="Mesbah N.M."/>
            <person name="Dalin E."/>
            <person name="Goodwin L."/>
            <person name="Nolan M."/>
            <person name="Pitluck S."/>
            <person name="Chertkov O."/>
            <person name="Brettin T.S."/>
            <person name="Han J."/>
            <person name="Larimer F.W."/>
            <person name="Land M.L."/>
            <person name="Hauser L."/>
            <person name="Kyrpides N."/>
            <person name="Wiegel J."/>
        </authorList>
    </citation>
    <scope>NUCLEOTIDE SEQUENCE [LARGE SCALE GENOMIC DNA]</scope>
    <source>
        <strain evidence="11">ATCC BAA-1301 / DSM 18059 / JW/NM-WN-LF</strain>
    </source>
</reference>
<evidence type="ECO:0000313" key="10">
    <source>
        <dbReference type="EMBL" id="ACB85715.1"/>
    </source>
</evidence>
<evidence type="ECO:0000313" key="11">
    <source>
        <dbReference type="Proteomes" id="UP000001683"/>
    </source>
</evidence>
<dbReference type="GO" id="GO:0008982">
    <property type="term" value="F:protein-N(PI)-phosphohistidine-sugar phosphotransferase activity"/>
    <property type="evidence" value="ECO:0007669"/>
    <property type="project" value="InterPro"/>
</dbReference>
<evidence type="ECO:0000256" key="5">
    <source>
        <dbReference type="ARBA" id="ARBA00022692"/>
    </source>
</evidence>
<accession>B2A7K6</accession>
<dbReference type="Pfam" id="PF13303">
    <property type="entry name" value="PTS_EIIC_2"/>
    <property type="match status" value="1"/>
</dbReference>
<keyword evidence="4" id="KW-0762">Sugar transport</keyword>
<dbReference type="HOGENOM" id="CLU_063648_0_0_9"/>
<protein>
    <submittedName>
        <fullName evidence="10">Putative PTS system, EIIc component</fullName>
    </submittedName>
</protein>
<dbReference type="RefSeq" id="WP_012448569.1">
    <property type="nucleotide sequence ID" value="NC_010718.1"/>
</dbReference>
<evidence type="ECO:0000259" key="9">
    <source>
        <dbReference type="Pfam" id="PF13303"/>
    </source>
</evidence>
<dbReference type="KEGG" id="nth:Nther_2149"/>
<evidence type="ECO:0000256" key="6">
    <source>
        <dbReference type="ARBA" id="ARBA00022989"/>
    </source>
</evidence>
<dbReference type="GO" id="GO:0009401">
    <property type="term" value="P:phosphoenolpyruvate-dependent sugar phosphotransferase system"/>
    <property type="evidence" value="ECO:0007669"/>
    <property type="project" value="InterPro"/>
</dbReference>
<evidence type="ECO:0000256" key="1">
    <source>
        <dbReference type="ARBA" id="ARBA00004651"/>
    </source>
</evidence>
<gene>
    <name evidence="10" type="ordered locus">Nther_2149</name>
</gene>
<reference evidence="10 11" key="1">
    <citation type="submission" date="2008-04" db="EMBL/GenBank/DDBJ databases">
        <title>Complete sequence of chromosome of Natranaerobius thermophilus JW/NM-WN-LF.</title>
        <authorList>
            <consortium name="US DOE Joint Genome Institute"/>
            <person name="Copeland A."/>
            <person name="Lucas S."/>
            <person name="Lapidus A."/>
            <person name="Glavina del Rio T."/>
            <person name="Dalin E."/>
            <person name="Tice H."/>
            <person name="Bruce D."/>
            <person name="Goodwin L."/>
            <person name="Pitluck S."/>
            <person name="Chertkov O."/>
            <person name="Brettin T."/>
            <person name="Detter J.C."/>
            <person name="Han C."/>
            <person name="Kuske C.R."/>
            <person name="Schmutz J."/>
            <person name="Larimer F."/>
            <person name="Land M."/>
            <person name="Hauser L."/>
            <person name="Kyrpides N."/>
            <person name="Lykidis A."/>
            <person name="Mesbah N.M."/>
            <person name="Wiegel J."/>
        </authorList>
    </citation>
    <scope>NUCLEOTIDE SEQUENCE [LARGE SCALE GENOMIC DNA]</scope>
    <source>
        <strain evidence="11">ATCC BAA-1301 / DSM 18059 / JW/NM-WN-LF</strain>
    </source>
</reference>